<proteinExistence type="predicted"/>
<feature type="transmembrane region" description="Helical" evidence="6">
    <location>
        <begin position="188"/>
        <end position="211"/>
    </location>
</feature>
<dbReference type="Pfam" id="PF01810">
    <property type="entry name" value="LysE"/>
    <property type="match status" value="1"/>
</dbReference>
<evidence type="ECO:0000313" key="8">
    <source>
        <dbReference type="Proteomes" id="UP000514462"/>
    </source>
</evidence>
<evidence type="ECO:0000256" key="6">
    <source>
        <dbReference type="SAM" id="Phobius"/>
    </source>
</evidence>
<keyword evidence="2" id="KW-1003">Cell membrane</keyword>
<feature type="transmembrane region" description="Helical" evidence="6">
    <location>
        <begin position="6"/>
        <end position="26"/>
    </location>
</feature>
<dbReference type="PANTHER" id="PTHR30086">
    <property type="entry name" value="ARGININE EXPORTER PROTEIN ARGO"/>
    <property type="match status" value="1"/>
</dbReference>
<dbReference type="RefSeq" id="WP_045382669.1">
    <property type="nucleotide sequence ID" value="NZ_CABHFP010000014.1"/>
</dbReference>
<evidence type="ECO:0000256" key="4">
    <source>
        <dbReference type="ARBA" id="ARBA00022989"/>
    </source>
</evidence>
<organism evidence="7 8">
    <name type="scientific">Klebsiella aerogenes</name>
    <name type="common">Enterobacter aerogenes</name>
    <dbReference type="NCBI Taxonomy" id="548"/>
    <lineage>
        <taxon>Bacteria</taxon>
        <taxon>Pseudomonadati</taxon>
        <taxon>Pseudomonadota</taxon>
        <taxon>Gammaproteobacteria</taxon>
        <taxon>Enterobacterales</taxon>
        <taxon>Enterobacteriaceae</taxon>
        <taxon>Klebsiella/Raoultella group</taxon>
        <taxon>Klebsiella</taxon>
    </lineage>
</organism>
<keyword evidence="3 6" id="KW-0812">Transmembrane</keyword>
<keyword evidence="5 6" id="KW-0472">Membrane</keyword>
<accession>A0AAP9U785</accession>
<evidence type="ECO:0000256" key="2">
    <source>
        <dbReference type="ARBA" id="ARBA00022475"/>
    </source>
</evidence>
<protein>
    <submittedName>
        <fullName evidence="7">LysE family transporter</fullName>
    </submittedName>
</protein>
<feature type="transmembrane region" description="Helical" evidence="6">
    <location>
        <begin position="71"/>
        <end position="92"/>
    </location>
</feature>
<name>A0AAP9U785_KLEAE</name>
<dbReference type="InterPro" id="IPR001123">
    <property type="entry name" value="LeuE-type"/>
</dbReference>
<reference evidence="8" key="1">
    <citation type="submission" date="2020-06" db="EMBL/GenBank/DDBJ databases">
        <title>REHAB project genomes.</title>
        <authorList>
            <person name="Shaw L.P."/>
        </authorList>
    </citation>
    <scope>NUCLEOTIDE SEQUENCE [LARGE SCALE GENOMIC DNA]</scope>
    <source>
        <strain evidence="8">RHBSTW-00938</strain>
    </source>
</reference>
<dbReference type="EMBL" id="CP055904">
    <property type="protein sequence ID" value="QMR41990.1"/>
    <property type="molecule type" value="Genomic_DNA"/>
</dbReference>
<evidence type="ECO:0000313" key="7">
    <source>
        <dbReference type="EMBL" id="QMR41990.1"/>
    </source>
</evidence>
<dbReference type="Proteomes" id="UP000514462">
    <property type="component" value="Chromosome"/>
</dbReference>
<feature type="transmembrane region" description="Helical" evidence="6">
    <location>
        <begin position="38"/>
        <end position="65"/>
    </location>
</feature>
<evidence type="ECO:0000256" key="3">
    <source>
        <dbReference type="ARBA" id="ARBA00022692"/>
    </source>
</evidence>
<evidence type="ECO:0000256" key="1">
    <source>
        <dbReference type="ARBA" id="ARBA00004651"/>
    </source>
</evidence>
<keyword evidence="4 6" id="KW-1133">Transmembrane helix</keyword>
<gene>
    <name evidence="7" type="ORF">HV331_21955</name>
</gene>
<dbReference type="GO" id="GO:0005886">
    <property type="term" value="C:plasma membrane"/>
    <property type="evidence" value="ECO:0007669"/>
    <property type="project" value="UniProtKB-SubCell"/>
</dbReference>
<feature type="transmembrane region" description="Helical" evidence="6">
    <location>
        <begin position="152"/>
        <end position="176"/>
    </location>
</feature>
<feature type="transmembrane region" description="Helical" evidence="6">
    <location>
        <begin position="129"/>
        <end position="146"/>
    </location>
</feature>
<dbReference type="GO" id="GO:0015171">
    <property type="term" value="F:amino acid transmembrane transporter activity"/>
    <property type="evidence" value="ECO:0007669"/>
    <property type="project" value="TreeGrafter"/>
</dbReference>
<dbReference type="AlphaFoldDB" id="A0AAP9U785"/>
<evidence type="ECO:0000256" key="5">
    <source>
        <dbReference type="ARBA" id="ARBA00023136"/>
    </source>
</evidence>
<sequence>MNEASLLLTLAGAFLVLIISPGPNFVVITQISVSMSRLYGLFTGIGVASGSIIWALLAATGLGLIFQTVPWLQPALQLIGGLYLCWIGFKTLKSAGNQPKSRDIASLGVESVGRAYRFGLLTNLTNPKALAFYTSVFTTVTAPGLAEWVRVAGVLIIAVLAMSWFTLLATLFSIRWIQERYRAAKKGVDLFTGTVMMIFGGKLLLMLAPFLHSTFGH</sequence>
<comment type="subcellular location">
    <subcellularLocation>
        <location evidence="1">Cell membrane</location>
        <topology evidence="1">Multi-pass membrane protein</topology>
    </subcellularLocation>
</comment>
<dbReference type="PANTHER" id="PTHR30086:SF19">
    <property type="entry name" value="THREONINE EFFLUX PROTEIN"/>
    <property type="match status" value="1"/>
</dbReference>